<protein>
    <submittedName>
        <fullName evidence="1">Uncharacterized protein</fullName>
    </submittedName>
</protein>
<proteinExistence type="predicted"/>
<evidence type="ECO:0000313" key="2">
    <source>
        <dbReference type="Proteomes" id="UP001580928"/>
    </source>
</evidence>
<comment type="caution">
    <text evidence="1">The sequence shown here is derived from an EMBL/GenBank/DDBJ whole genome shotgun (WGS) entry which is preliminary data.</text>
</comment>
<evidence type="ECO:0000313" key="1">
    <source>
        <dbReference type="EMBL" id="MFB5946091.1"/>
    </source>
</evidence>
<accession>A0ABV5CEV9</accession>
<name>A0ABV5CEV9_9SPHI</name>
<keyword evidence="2" id="KW-1185">Reference proteome</keyword>
<gene>
    <name evidence="1" type="ORF">WKR92_09630</name>
</gene>
<dbReference type="EMBL" id="JBBVGT010000002">
    <property type="protein sequence ID" value="MFB5946091.1"/>
    <property type="molecule type" value="Genomic_DNA"/>
</dbReference>
<dbReference type="Proteomes" id="UP001580928">
    <property type="component" value="Unassembled WGS sequence"/>
</dbReference>
<reference evidence="1 2" key="1">
    <citation type="submission" date="2024-04" db="EMBL/GenBank/DDBJ databases">
        <title>Albibacterium profundi sp. nov., isolated from sediment of the Challenger Deep of Mariana Trench.</title>
        <authorList>
            <person name="Wang Y."/>
        </authorList>
    </citation>
    <scope>NUCLEOTIDE SEQUENCE [LARGE SCALE GENOMIC DNA]</scope>
    <source>
        <strain evidence="1 2">RHL897</strain>
    </source>
</reference>
<organism evidence="1 2">
    <name type="scientific">Albibacterium profundi</name>
    <dbReference type="NCBI Taxonomy" id="3134906"/>
    <lineage>
        <taxon>Bacteria</taxon>
        <taxon>Pseudomonadati</taxon>
        <taxon>Bacteroidota</taxon>
        <taxon>Sphingobacteriia</taxon>
        <taxon>Sphingobacteriales</taxon>
        <taxon>Sphingobacteriaceae</taxon>
        <taxon>Albibacterium</taxon>
    </lineage>
</organism>
<sequence length="265" mass="30388">MKIEKYEQPKSTSLEIAEAVKSNPVVKVHEDDLRKVLGLAIVKAYQDLGQSMNDEDSAYLSNVLPFEVKKQVPSIRIQEIPIAINRGVYGEYGKYYGLNATTFISFLKAYIETEDRKKAILDYHRSLEPAKKEPTEEEVQEGIKKAIINAYNIFLEKGFYEDYGNFIYDKMDEKNMINLNTARKNEIYIQAQQSILTKKSPQNAGNRSEFKEFTSIVDSISDPSSVMGKEMIKKEAKKIALHVVFSDFKEVEADINELVNQKQEF</sequence>
<dbReference type="RefSeq" id="WP_375557620.1">
    <property type="nucleotide sequence ID" value="NZ_JBBVGT010000002.1"/>
</dbReference>